<dbReference type="Gene3D" id="3.30.360.10">
    <property type="entry name" value="Dihydrodipicolinate Reductase, domain 2"/>
    <property type="match status" value="1"/>
</dbReference>
<dbReference type="AlphaFoldDB" id="A0A6A8G9G1"/>
<feature type="domain" description="GFO/IDH/MocA-like oxidoreductase" evidence="3">
    <location>
        <begin position="143"/>
        <end position="282"/>
    </location>
</feature>
<reference evidence="4 5" key="1">
    <citation type="submission" date="2019-11" db="EMBL/GenBank/DDBJ databases">
        <title>Whole genome sequence of Haloferax sp. MBLA0078.</title>
        <authorList>
            <person name="Seo M.-J."/>
            <person name="Cho E.-S."/>
        </authorList>
    </citation>
    <scope>NUCLEOTIDE SEQUENCE [LARGE SCALE GENOMIC DNA]</scope>
    <source>
        <strain evidence="4 5">MBLA0078</strain>
    </source>
</reference>
<evidence type="ECO:0000259" key="3">
    <source>
        <dbReference type="Pfam" id="PF22725"/>
    </source>
</evidence>
<dbReference type="InterPro" id="IPR000683">
    <property type="entry name" value="Gfo/Idh/MocA-like_OxRdtase_N"/>
</dbReference>
<dbReference type="Proteomes" id="UP000443423">
    <property type="component" value="Unassembled WGS sequence"/>
</dbReference>
<dbReference type="EMBL" id="WKJQ01000001">
    <property type="protein sequence ID" value="MRW97860.1"/>
    <property type="molecule type" value="Genomic_DNA"/>
</dbReference>
<dbReference type="Pfam" id="PF22725">
    <property type="entry name" value="GFO_IDH_MocA_C3"/>
    <property type="match status" value="1"/>
</dbReference>
<keyword evidence="1" id="KW-0560">Oxidoreductase</keyword>
<evidence type="ECO:0000313" key="5">
    <source>
        <dbReference type="Proteomes" id="UP000443423"/>
    </source>
</evidence>
<evidence type="ECO:0000313" key="4">
    <source>
        <dbReference type="EMBL" id="MRW97860.1"/>
    </source>
</evidence>
<proteinExistence type="predicted"/>
<sequence>MSDSNSPSEPLKVGVLGYRFMGKAHSNALARLPMFFPEAPDVERTVIIGRDEDALADAAERFGFESTATDWRDVIDDVDVFYNLGPNHLHAEPSIAALEAGKHVFCEKPLAPTLDEAEAMRDAARDADGVAGCAFNYRFVPAIQYAKGLIEDGELGEIHHVRGRYLQDWLVDPEAPWAWRMDKDLAGSGALGDLGAHTVDLARFLVGEVAGDIERVSGHLQTFVDERPVPDTDEYKPVTVDDAYTAQAEFENGAVGSFEASRFANGHKNDHTIEIHGSEGSLKFSLERLNELEVKTGDSRGYETVLVTDESDPYVDHWWPPGHVIGWEHTFVHENYEFLTAVAERRSAGSRTQSGDSNKGGEFHPSFEDAYEVQEILDAIERSDASGEWVTLE</sequence>
<keyword evidence="5" id="KW-1185">Reference proteome</keyword>
<organism evidence="4 5">
    <name type="scientific">Haloferax marinum</name>
    <dbReference type="NCBI Taxonomy" id="2666143"/>
    <lineage>
        <taxon>Archaea</taxon>
        <taxon>Methanobacteriati</taxon>
        <taxon>Methanobacteriota</taxon>
        <taxon>Stenosarchaea group</taxon>
        <taxon>Halobacteria</taxon>
        <taxon>Halobacteriales</taxon>
        <taxon>Haloferacaceae</taxon>
        <taxon>Haloferax</taxon>
    </lineage>
</organism>
<dbReference type="Pfam" id="PF01408">
    <property type="entry name" value="GFO_IDH_MocA"/>
    <property type="match status" value="1"/>
</dbReference>
<protein>
    <submittedName>
        <fullName evidence="4">Gfo/Idh/MocA family oxidoreductase</fullName>
    </submittedName>
</protein>
<comment type="caution">
    <text evidence="4">The sequence shown here is derived from an EMBL/GenBank/DDBJ whole genome shotgun (WGS) entry which is preliminary data.</text>
</comment>
<dbReference type="InterPro" id="IPR055170">
    <property type="entry name" value="GFO_IDH_MocA-like_dom"/>
</dbReference>
<evidence type="ECO:0000256" key="1">
    <source>
        <dbReference type="ARBA" id="ARBA00023002"/>
    </source>
</evidence>
<feature type="domain" description="Gfo/Idh/MocA-like oxidoreductase N-terminal" evidence="2">
    <location>
        <begin position="11"/>
        <end position="130"/>
    </location>
</feature>
<dbReference type="SUPFAM" id="SSF51735">
    <property type="entry name" value="NAD(P)-binding Rossmann-fold domains"/>
    <property type="match status" value="1"/>
</dbReference>
<dbReference type="RefSeq" id="WP_151113540.1">
    <property type="nucleotide sequence ID" value="NZ_WKJQ01000001.1"/>
</dbReference>
<accession>A0A6A8G9G1</accession>
<dbReference type="InterPro" id="IPR050463">
    <property type="entry name" value="Gfo/Idh/MocA_oxidrdct_glycsds"/>
</dbReference>
<dbReference type="Gene3D" id="3.40.50.720">
    <property type="entry name" value="NAD(P)-binding Rossmann-like Domain"/>
    <property type="match status" value="1"/>
</dbReference>
<name>A0A6A8G9G1_9EURY</name>
<dbReference type="SUPFAM" id="SSF55347">
    <property type="entry name" value="Glyceraldehyde-3-phosphate dehydrogenase-like, C-terminal domain"/>
    <property type="match status" value="1"/>
</dbReference>
<dbReference type="GO" id="GO:0016491">
    <property type="term" value="F:oxidoreductase activity"/>
    <property type="evidence" value="ECO:0007669"/>
    <property type="project" value="UniProtKB-KW"/>
</dbReference>
<dbReference type="GO" id="GO:0000166">
    <property type="term" value="F:nucleotide binding"/>
    <property type="evidence" value="ECO:0007669"/>
    <property type="project" value="InterPro"/>
</dbReference>
<dbReference type="OrthoDB" id="30889at2157"/>
<gene>
    <name evidence="4" type="ORF">GJR99_14915</name>
</gene>
<dbReference type="PANTHER" id="PTHR43818">
    <property type="entry name" value="BCDNA.GH03377"/>
    <property type="match status" value="1"/>
</dbReference>
<dbReference type="PANTHER" id="PTHR43818:SF11">
    <property type="entry name" value="BCDNA.GH03377"/>
    <property type="match status" value="1"/>
</dbReference>
<evidence type="ECO:0000259" key="2">
    <source>
        <dbReference type="Pfam" id="PF01408"/>
    </source>
</evidence>
<dbReference type="InterPro" id="IPR036291">
    <property type="entry name" value="NAD(P)-bd_dom_sf"/>
</dbReference>